<feature type="compositionally biased region" description="Basic and acidic residues" evidence="1">
    <location>
        <begin position="75"/>
        <end position="95"/>
    </location>
</feature>
<dbReference type="Proteomes" id="UP000079169">
    <property type="component" value="Unplaced"/>
</dbReference>
<evidence type="ECO:0000256" key="1">
    <source>
        <dbReference type="SAM" id="MobiDB-lite"/>
    </source>
</evidence>
<dbReference type="PaxDb" id="121845-A0A1S3CZQ1"/>
<dbReference type="AlphaFoldDB" id="A0A1S3CZQ1"/>
<dbReference type="KEGG" id="dci:103507648"/>
<keyword evidence="2" id="KW-1185">Reference proteome</keyword>
<dbReference type="GeneID" id="103507648"/>
<reference evidence="3" key="1">
    <citation type="submission" date="2025-08" db="UniProtKB">
        <authorList>
            <consortium name="RefSeq"/>
        </authorList>
    </citation>
    <scope>IDENTIFICATION</scope>
</reference>
<protein>
    <submittedName>
        <fullName evidence="3">Uncharacterized protein LOC103507648</fullName>
    </submittedName>
</protein>
<feature type="compositionally biased region" description="Polar residues" evidence="1">
    <location>
        <begin position="44"/>
        <end position="65"/>
    </location>
</feature>
<name>A0A1S3CZQ1_DIACI</name>
<feature type="region of interest" description="Disordered" evidence="1">
    <location>
        <begin position="1"/>
        <end position="102"/>
    </location>
</feature>
<accession>A0A1S3CZQ1</accession>
<evidence type="ECO:0000313" key="3">
    <source>
        <dbReference type="RefSeq" id="XP_008470380.2"/>
    </source>
</evidence>
<organism evidence="2 3">
    <name type="scientific">Diaphorina citri</name>
    <name type="common">Asian citrus psyllid</name>
    <dbReference type="NCBI Taxonomy" id="121845"/>
    <lineage>
        <taxon>Eukaryota</taxon>
        <taxon>Metazoa</taxon>
        <taxon>Ecdysozoa</taxon>
        <taxon>Arthropoda</taxon>
        <taxon>Hexapoda</taxon>
        <taxon>Insecta</taxon>
        <taxon>Pterygota</taxon>
        <taxon>Neoptera</taxon>
        <taxon>Paraneoptera</taxon>
        <taxon>Hemiptera</taxon>
        <taxon>Sternorrhyncha</taxon>
        <taxon>Psylloidea</taxon>
        <taxon>Psyllidae</taxon>
        <taxon>Diaphorininae</taxon>
        <taxon>Diaphorina</taxon>
    </lineage>
</organism>
<evidence type="ECO:0000313" key="2">
    <source>
        <dbReference type="Proteomes" id="UP000079169"/>
    </source>
</evidence>
<sequence length="228" mass="25885">MTNNTAIVDNISCPYDFPGQNDLPPDHNEGNAKFKTPYLRDSSHVSTNGEKASSIQLTASHTNSEMPRRGRKSKIKSELEKSGTDENQSFDKDDPPWEPNLSGKLKQDIEELKKLGVSPAYKPRKPRKRQDISGDQNLFTVQNSDGTTVQIKSILKRNQSDQYERKAVKRVTFCIPPNEKKKRVAPSRRSLCRDTSAFSLDRMECKRKLTLSASEICSMLSQWKISEH</sequence>
<dbReference type="RefSeq" id="XP_008470380.2">
    <property type="nucleotide sequence ID" value="XM_008472158.2"/>
</dbReference>
<proteinExistence type="predicted"/>
<gene>
    <name evidence="3" type="primary">LOC103507648</name>
</gene>
<feature type="region of interest" description="Disordered" evidence="1">
    <location>
        <begin position="114"/>
        <end position="138"/>
    </location>
</feature>